<accession>A0A4C1WUU7</accession>
<dbReference type="AlphaFoldDB" id="A0A4C1WUU7"/>
<evidence type="ECO:0000313" key="2">
    <source>
        <dbReference type="Proteomes" id="UP000299102"/>
    </source>
</evidence>
<gene>
    <name evidence="1" type="ORF">EVAR_46388_1</name>
</gene>
<dbReference type="OrthoDB" id="7791090at2759"/>
<dbReference type="Proteomes" id="UP000299102">
    <property type="component" value="Unassembled WGS sequence"/>
</dbReference>
<comment type="caution">
    <text evidence="1">The sequence shown here is derived from an EMBL/GenBank/DDBJ whole genome shotgun (WGS) entry which is preliminary data.</text>
</comment>
<organism evidence="1 2">
    <name type="scientific">Eumeta variegata</name>
    <name type="common">Bagworm moth</name>
    <name type="synonym">Eumeta japonica</name>
    <dbReference type="NCBI Taxonomy" id="151549"/>
    <lineage>
        <taxon>Eukaryota</taxon>
        <taxon>Metazoa</taxon>
        <taxon>Ecdysozoa</taxon>
        <taxon>Arthropoda</taxon>
        <taxon>Hexapoda</taxon>
        <taxon>Insecta</taxon>
        <taxon>Pterygota</taxon>
        <taxon>Neoptera</taxon>
        <taxon>Endopterygota</taxon>
        <taxon>Lepidoptera</taxon>
        <taxon>Glossata</taxon>
        <taxon>Ditrysia</taxon>
        <taxon>Tineoidea</taxon>
        <taxon>Psychidae</taxon>
        <taxon>Oiketicinae</taxon>
        <taxon>Eumeta</taxon>
    </lineage>
</organism>
<evidence type="ECO:0000313" key="1">
    <source>
        <dbReference type="EMBL" id="GBP55091.1"/>
    </source>
</evidence>
<keyword evidence="2" id="KW-1185">Reference proteome</keyword>
<dbReference type="EMBL" id="BGZK01000660">
    <property type="protein sequence ID" value="GBP55091.1"/>
    <property type="molecule type" value="Genomic_DNA"/>
</dbReference>
<name>A0A4C1WUU7_EUMVA</name>
<proteinExistence type="predicted"/>
<protein>
    <submittedName>
        <fullName evidence="1">Uncharacterized protein</fullName>
    </submittedName>
</protein>
<sequence length="112" mass="12768">MRVREVRYPNYEPVPALRNPDNTLALQDWEKDECLANSIKRQCLHTSTLHDSLHIYQVEKVVRQKVSHNPNDDLDPVTLDEVKGLVKNLKTRKAPGLDISNEATIGTLGRNI</sequence>
<reference evidence="1 2" key="1">
    <citation type="journal article" date="2019" name="Commun. Biol.">
        <title>The bagworm genome reveals a unique fibroin gene that provides high tensile strength.</title>
        <authorList>
            <person name="Kono N."/>
            <person name="Nakamura H."/>
            <person name="Ohtoshi R."/>
            <person name="Tomita M."/>
            <person name="Numata K."/>
            <person name="Arakawa K."/>
        </authorList>
    </citation>
    <scope>NUCLEOTIDE SEQUENCE [LARGE SCALE GENOMIC DNA]</scope>
</reference>